<dbReference type="GO" id="GO:0007399">
    <property type="term" value="P:nervous system development"/>
    <property type="evidence" value="ECO:0007669"/>
    <property type="project" value="UniProtKB-ARBA"/>
</dbReference>
<evidence type="ECO:0000313" key="6">
    <source>
        <dbReference type="Proteomes" id="UP000265020"/>
    </source>
</evidence>
<organism evidence="5 6">
    <name type="scientific">Cyprinodon variegatus</name>
    <name type="common">Sheepshead minnow</name>
    <dbReference type="NCBI Taxonomy" id="28743"/>
    <lineage>
        <taxon>Eukaryota</taxon>
        <taxon>Metazoa</taxon>
        <taxon>Chordata</taxon>
        <taxon>Craniata</taxon>
        <taxon>Vertebrata</taxon>
        <taxon>Euteleostomi</taxon>
        <taxon>Actinopterygii</taxon>
        <taxon>Neopterygii</taxon>
        <taxon>Teleostei</taxon>
        <taxon>Neoteleostei</taxon>
        <taxon>Acanthomorphata</taxon>
        <taxon>Ovalentaria</taxon>
        <taxon>Atherinomorphae</taxon>
        <taxon>Cyprinodontiformes</taxon>
        <taxon>Cyprinodontidae</taxon>
        <taxon>Cyprinodon</taxon>
    </lineage>
</organism>
<dbReference type="Pfam" id="PF06312">
    <property type="entry name" value="Neurexophilin"/>
    <property type="match status" value="1"/>
</dbReference>
<keyword evidence="3" id="KW-0812">Transmembrane</keyword>
<dbReference type="InterPro" id="IPR057106">
    <property type="entry name" value="NXPE4_C"/>
</dbReference>
<dbReference type="Proteomes" id="UP000265020">
    <property type="component" value="Unassembled WGS sequence"/>
</dbReference>
<feature type="region of interest" description="Disordered" evidence="2">
    <location>
        <begin position="594"/>
        <end position="616"/>
    </location>
</feature>
<keyword evidence="6" id="KW-1185">Reference proteome</keyword>
<dbReference type="PANTHER" id="PTHR16165">
    <property type="entry name" value="NXPE FAMILY MEMBER"/>
    <property type="match status" value="1"/>
</dbReference>
<feature type="domain" description="NXPE C-terminal" evidence="4">
    <location>
        <begin position="367"/>
        <end position="592"/>
    </location>
</feature>
<gene>
    <name evidence="5" type="primary">NXPE3</name>
</gene>
<dbReference type="Pfam" id="PF24536">
    <property type="entry name" value="NXPE4_C"/>
    <property type="match status" value="1"/>
</dbReference>
<keyword evidence="3" id="KW-0472">Membrane</keyword>
<evidence type="ECO:0000313" key="5">
    <source>
        <dbReference type="Ensembl" id="ENSCVAP00000005670.1"/>
    </source>
</evidence>
<accession>A0A3Q2FLF3</accession>
<reference evidence="5" key="2">
    <citation type="submission" date="2025-09" db="UniProtKB">
        <authorList>
            <consortium name="Ensembl"/>
        </authorList>
    </citation>
    <scope>IDENTIFICATION</scope>
</reference>
<dbReference type="OMA" id="TESTICW"/>
<protein>
    <submittedName>
        <fullName evidence="5">Neurexophilin and PC-esterase domain family member 3</fullName>
    </submittedName>
</protein>
<keyword evidence="3" id="KW-1133">Transmembrane helix</keyword>
<evidence type="ECO:0000259" key="4">
    <source>
        <dbReference type="Pfam" id="PF24536"/>
    </source>
</evidence>
<name>A0A3Q2FLF3_CYPVA</name>
<comment type="similarity">
    <text evidence="1">Belongs to the NXPE family.</text>
</comment>
<feature type="transmembrane region" description="Helical" evidence="3">
    <location>
        <begin position="25"/>
        <end position="44"/>
    </location>
</feature>
<dbReference type="InterPro" id="IPR014756">
    <property type="entry name" value="Ig_E-set"/>
</dbReference>
<dbReference type="AlphaFoldDB" id="A0A3Q2FLF3"/>
<evidence type="ECO:0000256" key="1">
    <source>
        <dbReference type="ARBA" id="ARBA00005431"/>
    </source>
</evidence>
<evidence type="ECO:0000256" key="3">
    <source>
        <dbReference type="SAM" id="Phobius"/>
    </source>
</evidence>
<dbReference type="InterPro" id="IPR026845">
    <property type="entry name" value="NXPH/NXPE"/>
</dbReference>
<reference evidence="5" key="1">
    <citation type="submission" date="2025-08" db="UniProtKB">
        <authorList>
            <consortium name="Ensembl"/>
        </authorList>
    </citation>
    <scope>IDENTIFICATION</scope>
</reference>
<dbReference type="OrthoDB" id="5950832at2759"/>
<dbReference type="Ensembl" id="ENSCVAT00000006298.1">
    <property type="protein sequence ID" value="ENSCVAP00000005670.1"/>
    <property type="gene ID" value="ENSCVAG00000007081.1"/>
</dbReference>
<dbReference type="SUPFAM" id="SSF81296">
    <property type="entry name" value="E set domains"/>
    <property type="match status" value="1"/>
</dbReference>
<dbReference type="GeneTree" id="ENSGT00950000182866"/>
<dbReference type="PANTHER" id="PTHR16165:SF9">
    <property type="entry name" value="NXPE FAMILY MEMBER 3"/>
    <property type="match status" value="1"/>
</dbReference>
<sequence>MTKCETESPLLNPARDSRNRYPVKYSFIFLFLALFVLCFMLYNMDFNDSKSCTSAGKSCVLTELKKKLSDIMAPKPASVTSMTTALPSNMTSIHPSEPPSACSFHAVSPEDAQELAMIMESIAWPETPPLLSNLSLENTSDPAHSTFTILPRNGGGSWQIGDQLEVLIKMFDFNGRPKRSGGDVLYARLANRALYAGVAGKVFDHRNGSYTAVFSLLWEGTAQVQVTLVHPSEAVTLLEKVTREEPGRAYSLSVFRSGSVTETVRCNVCLEGPKQKLCNYTDLHTGEPWFCYKPEKLNCDMRVTHSRGGFTQIKQPMEDQLLQLGVNMKVSISASGPASIDILPKPKGGANENLKTTPAGYYYQGVWRALDGTTVHQFNNATAISQCLKGKMVHLYGDSTVRQWFEYLIANTPDLQKFDLKSPPRAGPYMALDYKRNILVTYRCHGTPIFFTPMSVSETRYITSELRGVVGGTNTVIIIAVWAHFSTFPVEVYIRRLLNIRRAVELLLSRAPGTLVIIRTGNPKTLKASEVRIGSDWYCLQRDKILRAIFKGVKVRLVDAWEMCLAHHLPHSLHPQPPIIKNMIDVVLSHICSPGGDSKPEKSKEKNKQKNKSTTT</sequence>
<evidence type="ECO:0000256" key="2">
    <source>
        <dbReference type="SAM" id="MobiDB-lite"/>
    </source>
</evidence>
<proteinExistence type="inferred from homology"/>
<feature type="compositionally biased region" description="Basic and acidic residues" evidence="2">
    <location>
        <begin position="598"/>
        <end position="608"/>
    </location>
</feature>